<evidence type="ECO:0000256" key="1">
    <source>
        <dbReference type="SAM" id="MobiDB-lite"/>
    </source>
</evidence>
<keyword evidence="3" id="KW-1185">Reference proteome</keyword>
<reference evidence="2 3" key="1">
    <citation type="submission" date="2018-06" db="EMBL/GenBank/DDBJ databases">
        <title>Complete Genomes of Monosporascus.</title>
        <authorList>
            <person name="Robinson A.J."/>
            <person name="Natvig D.O."/>
        </authorList>
    </citation>
    <scope>NUCLEOTIDE SEQUENCE [LARGE SCALE GENOMIC DNA]</scope>
    <source>
        <strain evidence="2 3">CBS 609.92</strain>
    </source>
</reference>
<sequence>MNLTSGHRNQGQSPRRRPLYNITDRSANVQKKHETPLLKRVANRISKAHGISRAPSIHKPEEAIRRCQQVRTRQVDNPEQFDCALRIFTRLPAIPGLASQAPRLCGQNRDRLEIELQYPDYGLWRIVDRVHSCGDRTTTLLRVQDVRQLRDAFLSDLSILCASEIAYGTDISTLRIAHQRRPSSVFLPFLDTFDLNMSAKQEGNASHWEKHERDMIQKVNTEFKVLELLAQLSSSPKSRQQSQCNITNLDAEVVAHVLEAAQPRSDIGNLVVRHVKRYSPGLGRFVARNAQRHLYTLGKRTSPPDRSSQGRTVDYCTTVRHVLQLGPGDESVHLLADRAALLVVYATLLVQLHANAIAEHDSQGVLWLDCPGDSPDAYTNYKNFQSVAQARYEAKKAVQDLYAAGGKLDDGTRWFLGDNPVAL</sequence>
<protein>
    <submittedName>
        <fullName evidence="2">Uncharacterized protein</fullName>
    </submittedName>
</protein>
<gene>
    <name evidence="2" type="ORF">DL762_007373</name>
</gene>
<name>A0ABY0H3N2_9PEZI</name>
<feature type="compositionally biased region" description="Polar residues" evidence="1">
    <location>
        <begin position="1"/>
        <end position="13"/>
    </location>
</feature>
<dbReference type="EMBL" id="QJNS01000268">
    <property type="protein sequence ID" value="RYO80967.1"/>
    <property type="molecule type" value="Genomic_DNA"/>
</dbReference>
<evidence type="ECO:0000313" key="2">
    <source>
        <dbReference type="EMBL" id="RYO80967.1"/>
    </source>
</evidence>
<accession>A0ABY0H3N2</accession>
<proteinExistence type="predicted"/>
<feature type="region of interest" description="Disordered" evidence="1">
    <location>
        <begin position="1"/>
        <end position="21"/>
    </location>
</feature>
<organism evidence="2 3">
    <name type="scientific">Monosporascus cannonballus</name>
    <dbReference type="NCBI Taxonomy" id="155416"/>
    <lineage>
        <taxon>Eukaryota</taxon>
        <taxon>Fungi</taxon>
        <taxon>Dikarya</taxon>
        <taxon>Ascomycota</taxon>
        <taxon>Pezizomycotina</taxon>
        <taxon>Sordariomycetes</taxon>
        <taxon>Xylariomycetidae</taxon>
        <taxon>Xylariales</taxon>
        <taxon>Xylariales incertae sedis</taxon>
        <taxon>Monosporascus</taxon>
    </lineage>
</organism>
<dbReference type="Proteomes" id="UP000294003">
    <property type="component" value="Unassembled WGS sequence"/>
</dbReference>
<comment type="caution">
    <text evidence="2">The sequence shown here is derived from an EMBL/GenBank/DDBJ whole genome shotgun (WGS) entry which is preliminary data.</text>
</comment>
<evidence type="ECO:0000313" key="3">
    <source>
        <dbReference type="Proteomes" id="UP000294003"/>
    </source>
</evidence>